<evidence type="ECO:0000313" key="5">
    <source>
        <dbReference type="Proteomes" id="UP000283745"/>
    </source>
</evidence>
<keyword evidence="1" id="KW-0479">Metal-binding</keyword>
<feature type="binding site" evidence="1">
    <location>
        <position position="967"/>
    </location>
    <ligand>
        <name>Zn(2+)</name>
        <dbReference type="ChEBI" id="CHEBI:29105"/>
    </ligand>
</feature>
<gene>
    <name evidence="3" type="primary">lanM</name>
    <name evidence="4" type="ORF">DW740_06285</name>
    <name evidence="3" type="ORF">DW767_16315</name>
</gene>
<keyword evidence="1" id="KW-0862">Zinc</keyword>
<proteinExistence type="predicted"/>
<reference evidence="5 6" key="1">
    <citation type="submission" date="2018-08" db="EMBL/GenBank/DDBJ databases">
        <title>A genome reference for cultivated species of the human gut microbiota.</title>
        <authorList>
            <person name="Zou Y."/>
            <person name="Xue W."/>
            <person name="Luo G."/>
        </authorList>
    </citation>
    <scope>NUCLEOTIDE SEQUENCE [LARGE SCALE GENOMIC DNA]</scope>
    <source>
        <strain evidence="4 5">AM28-23</strain>
        <strain evidence="3 6">AM29-25AC</strain>
    </source>
</reference>
<dbReference type="InterPro" id="IPR007822">
    <property type="entry name" value="LANC-like"/>
</dbReference>
<dbReference type="CDD" id="cd04792">
    <property type="entry name" value="LanM-like"/>
    <property type="match status" value="1"/>
</dbReference>
<evidence type="ECO:0000313" key="4">
    <source>
        <dbReference type="EMBL" id="RHE40494.1"/>
    </source>
</evidence>
<dbReference type="SUPFAM" id="SSF158745">
    <property type="entry name" value="LanC-like"/>
    <property type="match status" value="1"/>
</dbReference>
<dbReference type="Proteomes" id="UP000283745">
    <property type="component" value="Unassembled WGS sequence"/>
</dbReference>
<comment type="caution">
    <text evidence="3">The sequence shown here is derived from an EMBL/GenBank/DDBJ whole genome shotgun (WGS) entry which is preliminary data.</text>
</comment>
<dbReference type="PRINTS" id="PR01950">
    <property type="entry name" value="LANCSUPER"/>
</dbReference>
<dbReference type="Proteomes" id="UP000284644">
    <property type="component" value="Unassembled WGS sequence"/>
</dbReference>
<dbReference type="PANTHER" id="PTHR12736:SF7">
    <property type="entry name" value="LANC-LIKE PROTEIN 3"/>
    <property type="match status" value="1"/>
</dbReference>
<dbReference type="NCBIfam" id="TIGR03897">
    <property type="entry name" value="lanti_2_LanM"/>
    <property type="match status" value="1"/>
</dbReference>
<evidence type="ECO:0000313" key="6">
    <source>
        <dbReference type="Proteomes" id="UP000284644"/>
    </source>
</evidence>
<evidence type="ECO:0000313" key="3">
    <source>
        <dbReference type="EMBL" id="RHE10213.1"/>
    </source>
</evidence>
<feature type="binding site" evidence="1">
    <location>
        <position position="917"/>
    </location>
    <ligand>
        <name>Zn(2+)</name>
        <dbReference type="ChEBI" id="CHEBI:29105"/>
    </ligand>
</feature>
<dbReference type="GO" id="GO:0046872">
    <property type="term" value="F:metal ion binding"/>
    <property type="evidence" value="ECO:0007669"/>
    <property type="project" value="UniProtKB-KW"/>
</dbReference>
<feature type="domain" description="Lantibiotic biosynthesis protein dehydration" evidence="2">
    <location>
        <begin position="193"/>
        <end position="563"/>
    </location>
</feature>
<name>A0A414I446_9FIRM</name>
<evidence type="ECO:0000256" key="1">
    <source>
        <dbReference type="PIRSR" id="PIRSR607822-1"/>
    </source>
</evidence>
<sequence length="1050" mass="121290">MEEIIMDKNNCDNNSYFYERNYYKDVPIKDTQILEYWNNILGKDVIESIDKAYGVSIEQILFSEYSLNHKYISFATLNQEYSDMCNEKAISYLTKKGTKVLFDQFVLRFLGYGKRVLERKSRKGYIVKVIQDCFLKNLAERILDVSLSTLIFEMYLAKEQGELRGNDEAEEYNDYNQRFLGNDKYIKELFSIYPGLKRMLIELMENLANNYILLQERMEKDTLLLEDKFGGKKSWTEVKDIRTSGSDSHKKGNSVFLIQFQDGTKIVYKPHGLKVEKAYQSFLEFISSNCKKDFRQFLILDCGDYGWEEFVVNLPCNSEAEVRNYYYRIGVLVFCNYILNVNDIHTENLIANGGYPVVVDAETVLDNKRDKKKKSGREKIYDKIHESVLYSGVLPFYKYTKNGKGINMSALNGQEGEQYPILIPRLKNAGTSNMHYEYERPITQASNNLLRLGEKVKEPNQYIDEICEGFFDAYTFCLDNKKLILNYVSIFENIEVRHLVQDTQRYSMLLHTSYNPDFLQDAKDRQLFLCAVLKNVEQMQGNMEIAKLEIKDMLNMDIPYFYSNTSKEDLYGSEGEVVKNYFAESSIQHLRNKICSMGKKDREEQIRFIKIILTDLNDVKVEKPKKDINELCISRSDNEHGQKEYKKNAILKILHTLEQKAFYGDDGQDINWIGITSIGNSENSSWNIQPLGVYLYEGLGGIALFYNALQQSDFDVDLSAACKAFETMMFQYTDDMLERSTDLEKESSGAYAGEASVIYVYEVLYKITGKQKYLEYAEKHCKILEYALKADENNDLIYGNAGAVIVLLNLYHLAQKDIYLQLACEAGNILIKNQNKGKWCCGNGQSLSGLSHGITGIIYALTKLNNEQFHIEYQKAIHSGLIYENTMYSDKYNNWLDNREEAKKEENSDNRCMAAWCHGAPGILLARSKMYNLVKDSSDYITVQCDIERALFATKMYGFTDNDCLCHGNLGNTEILLEYSKECNDEEVRHMMLSARTQIAMDIINENYDCARSYLHGYKIPGFMTGISGMGYSLLRDLYPELPCILALEI</sequence>
<dbReference type="GO" id="GO:0031179">
    <property type="term" value="P:peptide modification"/>
    <property type="evidence" value="ECO:0007669"/>
    <property type="project" value="InterPro"/>
</dbReference>
<dbReference type="PANTHER" id="PTHR12736">
    <property type="entry name" value="LANC-LIKE PROTEIN"/>
    <property type="match status" value="1"/>
</dbReference>
<dbReference type="GO" id="GO:0005886">
    <property type="term" value="C:plasma membrane"/>
    <property type="evidence" value="ECO:0007669"/>
    <property type="project" value="TreeGrafter"/>
</dbReference>
<dbReference type="AlphaFoldDB" id="A0A414I446"/>
<evidence type="ECO:0000259" key="2">
    <source>
        <dbReference type="Pfam" id="PF13575"/>
    </source>
</evidence>
<dbReference type="Pfam" id="PF13575">
    <property type="entry name" value="DUF4135"/>
    <property type="match status" value="1"/>
</dbReference>
<dbReference type="PRINTS" id="PR01955">
    <property type="entry name" value="LANCFRANKIA"/>
</dbReference>
<accession>A0A414I446</accession>
<dbReference type="EMBL" id="QSJW01000012">
    <property type="protein sequence ID" value="RHE10213.1"/>
    <property type="molecule type" value="Genomic_DNA"/>
</dbReference>
<dbReference type="InterPro" id="IPR025410">
    <property type="entry name" value="Lant_dehyd"/>
</dbReference>
<dbReference type="Gene3D" id="1.50.10.10">
    <property type="match status" value="1"/>
</dbReference>
<dbReference type="Pfam" id="PF05147">
    <property type="entry name" value="LANC_like"/>
    <property type="match status" value="1"/>
</dbReference>
<protein>
    <submittedName>
        <fullName evidence="3">Type 2 lantipeptide synthetase LanM</fullName>
    </submittedName>
</protein>
<feature type="binding site" evidence="1">
    <location>
        <position position="966"/>
    </location>
    <ligand>
        <name>Zn(2+)</name>
        <dbReference type="ChEBI" id="CHEBI:29105"/>
    </ligand>
</feature>
<dbReference type="PIRSF" id="PIRSF037228">
    <property type="entry name" value="Lant_mod_RumM"/>
    <property type="match status" value="1"/>
</dbReference>
<dbReference type="InterPro" id="IPR012341">
    <property type="entry name" value="6hp_glycosidase-like_sf"/>
</dbReference>
<dbReference type="SMART" id="SM01260">
    <property type="entry name" value="LANC_like"/>
    <property type="match status" value="1"/>
</dbReference>
<dbReference type="InterPro" id="IPR017146">
    <property type="entry name" value="Lanti_2_LanM"/>
</dbReference>
<dbReference type="GO" id="GO:0005975">
    <property type="term" value="P:carbohydrate metabolic process"/>
    <property type="evidence" value="ECO:0007669"/>
    <property type="project" value="InterPro"/>
</dbReference>
<organism evidence="3 6">
    <name type="scientific">Blautia obeum</name>
    <dbReference type="NCBI Taxonomy" id="40520"/>
    <lineage>
        <taxon>Bacteria</taxon>
        <taxon>Bacillati</taxon>
        <taxon>Bacillota</taxon>
        <taxon>Clostridia</taxon>
        <taxon>Lachnospirales</taxon>
        <taxon>Lachnospiraceae</taxon>
        <taxon>Blautia</taxon>
    </lineage>
</organism>
<dbReference type="EMBL" id="QSKF01000004">
    <property type="protein sequence ID" value="RHE40494.1"/>
    <property type="molecule type" value="Genomic_DNA"/>
</dbReference>